<evidence type="ECO:0000256" key="1">
    <source>
        <dbReference type="SAM" id="Phobius"/>
    </source>
</evidence>
<keyword evidence="1" id="KW-0472">Membrane</keyword>
<organism evidence="2 3">
    <name type="scientific">Halanaerobium saccharolyticum</name>
    <dbReference type="NCBI Taxonomy" id="43595"/>
    <lineage>
        <taxon>Bacteria</taxon>
        <taxon>Bacillati</taxon>
        <taxon>Bacillota</taxon>
        <taxon>Clostridia</taxon>
        <taxon>Halanaerobiales</taxon>
        <taxon>Halanaerobiaceae</taxon>
        <taxon>Halanaerobium</taxon>
    </lineage>
</organism>
<protein>
    <submittedName>
        <fullName evidence="2">Uncharacterized protein</fullName>
    </submittedName>
</protein>
<dbReference type="OrthoDB" id="9916413at2"/>
<dbReference type="EMBL" id="QAXS01000001">
    <property type="protein sequence ID" value="PTW03421.1"/>
    <property type="molecule type" value="Genomic_DNA"/>
</dbReference>
<dbReference type="Proteomes" id="UP000244089">
    <property type="component" value="Unassembled WGS sequence"/>
</dbReference>
<evidence type="ECO:0000313" key="2">
    <source>
        <dbReference type="EMBL" id="PTW03421.1"/>
    </source>
</evidence>
<feature type="transmembrane region" description="Helical" evidence="1">
    <location>
        <begin position="49"/>
        <end position="69"/>
    </location>
</feature>
<feature type="transmembrane region" description="Helical" evidence="1">
    <location>
        <begin position="76"/>
        <end position="93"/>
    </location>
</feature>
<dbReference type="RefSeq" id="WP_108137524.1">
    <property type="nucleotide sequence ID" value="NZ_QAXS01000001.1"/>
</dbReference>
<keyword evidence="1" id="KW-0812">Transmembrane</keyword>
<proteinExistence type="predicted"/>
<name>A0A2T5RSU5_9FIRM</name>
<dbReference type="AlphaFoldDB" id="A0A2T5RSU5"/>
<keyword evidence="1" id="KW-1133">Transmembrane helix</keyword>
<comment type="caution">
    <text evidence="2">The sequence shown here is derived from an EMBL/GenBank/DDBJ whole genome shotgun (WGS) entry which is preliminary data.</text>
</comment>
<evidence type="ECO:0000313" key="3">
    <source>
        <dbReference type="Proteomes" id="UP000244089"/>
    </source>
</evidence>
<gene>
    <name evidence="2" type="ORF">C8C76_10157</name>
</gene>
<reference evidence="2 3" key="1">
    <citation type="submission" date="2018-04" db="EMBL/GenBank/DDBJ databases">
        <title>Subsurface microbial communities from deep shales in Ohio and West Virginia, USA.</title>
        <authorList>
            <person name="Wrighton K."/>
        </authorList>
    </citation>
    <scope>NUCLEOTIDE SEQUENCE [LARGE SCALE GENOMIC DNA]</scope>
    <source>
        <strain evidence="2 3">WC1</strain>
    </source>
</reference>
<feature type="transmembrane region" description="Helical" evidence="1">
    <location>
        <begin position="21"/>
        <end position="43"/>
    </location>
</feature>
<feature type="transmembrane region" description="Helical" evidence="1">
    <location>
        <begin position="99"/>
        <end position="121"/>
    </location>
</feature>
<sequence>MKQNSVKQSSINALKSLKSTFQAAYNLVPALIISAIFLTFGVVTVIIKFGLYMAFSLLIMILVSIIVYLKTRDYGEAALSLVVGMLTVFTVNWNTTKLIILASSWVGFSLISVVISSINIASKSESLYIYNASFMSYYSKHTSDELYDLLQEEAKKANISTFGPIEIAEIIQILVYKKVKLEDIKEALEKINILTNIIQVPSDQTTNFYVDFCEMFDIPIGNVSDTFLDYIYNTFRDVPVSPKEFIDYFNKSKRIVFMNSVDSYEYIDSLKKGIDLKMNLKDINEFIKNDIN</sequence>
<accession>A0A2T5RSU5</accession>